<reference evidence="10 12" key="2">
    <citation type="submission" date="2018-06" db="EMBL/GenBank/DDBJ databases">
        <authorList>
            <consortium name="Pathogen Informatics"/>
            <person name="Doyle S."/>
        </authorList>
    </citation>
    <scope>NUCLEOTIDE SEQUENCE [LARGE SCALE GENOMIC DNA]</scope>
    <source>
        <strain evidence="10 12">NCTC12120</strain>
    </source>
</reference>
<sequence>MLSSKKSATEAAPHKPSAWYVLLLFTIPPLLWACNYIVGKAVRNDIPPVGLTFMRWLVALIVILPFAFPYIKRDFRRYREYLGWIVAVSVTGIVCFSLLVYIGLHHTSSTNALLLNSCIPVLIMLFGALFFGHKLSVKQVVGLAISCCGVLFIIFKGDIHGLLQMAFSSGDLMLLAAMACFALYTLWIRKIPSDISRMGLLGIQVAIALVVTLPLWLHELSTGAVPHWNTMTISAVIFLGAFPSFVSYLLYGRCVEAVGAARAGLSIHLIPVFGVVLSLVFLGETLHLFHIIGIATILIGVALASRH</sequence>
<comment type="similarity">
    <text evidence="2">Belongs to the EamA transporter family.</text>
</comment>
<feature type="domain" description="EamA" evidence="8">
    <location>
        <begin position="169"/>
        <end position="305"/>
    </location>
</feature>
<evidence type="ECO:0000256" key="3">
    <source>
        <dbReference type="ARBA" id="ARBA00022475"/>
    </source>
</evidence>
<feature type="transmembrane region" description="Helical" evidence="7">
    <location>
        <begin position="83"/>
        <end position="104"/>
    </location>
</feature>
<dbReference type="GO" id="GO:0005886">
    <property type="term" value="C:plasma membrane"/>
    <property type="evidence" value="ECO:0007669"/>
    <property type="project" value="UniProtKB-SubCell"/>
</dbReference>
<keyword evidence="5 7" id="KW-1133">Transmembrane helix</keyword>
<dbReference type="EMBL" id="UAVU01000003">
    <property type="protein sequence ID" value="SQA97308.1"/>
    <property type="molecule type" value="Genomic_DNA"/>
</dbReference>
<feature type="transmembrane region" description="Helical" evidence="7">
    <location>
        <begin position="53"/>
        <end position="71"/>
    </location>
</feature>
<feature type="transmembrane region" description="Helical" evidence="7">
    <location>
        <begin position="110"/>
        <end position="131"/>
    </location>
</feature>
<evidence type="ECO:0000256" key="1">
    <source>
        <dbReference type="ARBA" id="ARBA00004651"/>
    </source>
</evidence>
<dbReference type="PANTHER" id="PTHR32322:SF2">
    <property type="entry name" value="EAMA DOMAIN-CONTAINING PROTEIN"/>
    <property type="match status" value="1"/>
</dbReference>
<dbReference type="Proteomes" id="UP000217979">
    <property type="component" value="Chromosome"/>
</dbReference>
<feature type="transmembrane region" description="Helical" evidence="7">
    <location>
        <begin position="230"/>
        <end position="251"/>
    </location>
</feature>
<dbReference type="EMBL" id="CP023525">
    <property type="protein sequence ID" value="ATF94048.1"/>
    <property type="molecule type" value="Genomic_DNA"/>
</dbReference>
<accession>A0A291E2J0</accession>
<evidence type="ECO:0000313" key="9">
    <source>
        <dbReference type="EMBL" id="ATF94048.1"/>
    </source>
</evidence>
<evidence type="ECO:0000313" key="12">
    <source>
        <dbReference type="Proteomes" id="UP000251197"/>
    </source>
</evidence>
<dbReference type="InterPro" id="IPR050638">
    <property type="entry name" value="AA-Vitamin_Transporters"/>
</dbReference>
<evidence type="ECO:0000256" key="2">
    <source>
        <dbReference type="ARBA" id="ARBA00007362"/>
    </source>
</evidence>
<evidence type="ECO:0000256" key="7">
    <source>
        <dbReference type="SAM" id="Phobius"/>
    </source>
</evidence>
<dbReference type="Pfam" id="PF00892">
    <property type="entry name" value="EamA"/>
    <property type="match status" value="2"/>
</dbReference>
<proteinExistence type="inferred from homology"/>
<evidence type="ECO:0000256" key="6">
    <source>
        <dbReference type="ARBA" id="ARBA00023136"/>
    </source>
</evidence>
<keyword evidence="6 7" id="KW-0472">Membrane</keyword>
<keyword evidence="3" id="KW-1003">Cell membrane</keyword>
<evidence type="ECO:0000313" key="11">
    <source>
        <dbReference type="Proteomes" id="UP000217979"/>
    </source>
</evidence>
<feature type="transmembrane region" description="Helical" evidence="7">
    <location>
        <begin position="20"/>
        <end position="38"/>
    </location>
</feature>
<feature type="domain" description="EamA" evidence="8">
    <location>
        <begin position="22"/>
        <end position="154"/>
    </location>
</feature>
<feature type="transmembrane region" description="Helical" evidence="7">
    <location>
        <begin position="288"/>
        <end position="305"/>
    </location>
</feature>
<evidence type="ECO:0000256" key="5">
    <source>
        <dbReference type="ARBA" id="ARBA00022989"/>
    </source>
</evidence>
<evidence type="ECO:0000259" key="8">
    <source>
        <dbReference type="Pfam" id="PF00892"/>
    </source>
</evidence>
<evidence type="ECO:0000256" key="4">
    <source>
        <dbReference type="ARBA" id="ARBA00022692"/>
    </source>
</evidence>
<feature type="transmembrane region" description="Helical" evidence="7">
    <location>
        <begin position="263"/>
        <end position="282"/>
    </location>
</feature>
<reference evidence="9 11" key="1">
    <citation type="submission" date="2017-09" db="EMBL/GenBank/DDBJ databases">
        <title>FDA dAtabase for Regulatory Grade micrObial Sequences (FDA-ARGOS): Supporting development and validation of Infectious Disease Dx tests.</title>
        <authorList>
            <person name="Minogue T."/>
            <person name="Wolcott M."/>
            <person name="Wasieloski L."/>
            <person name="Aguilar W."/>
            <person name="Moore D."/>
            <person name="Tallon L."/>
            <person name="Sadzewicz L."/>
            <person name="Ott S."/>
            <person name="Zhao X."/>
            <person name="Nagaraj S."/>
            <person name="Vavikolanu K."/>
            <person name="Aluvathingal J."/>
            <person name="Nadendla S."/>
            <person name="Sichtig H."/>
        </authorList>
    </citation>
    <scope>NUCLEOTIDE SEQUENCE [LARGE SCALE GENOMIC DNA]</scope>
    <source>
        <strain evidence="9 11">FDAARGOS_392</strain>
    </source>
</reference>
<dbReference type="RefSeq" id="WP_061278898.1">
    <property type="nucleotide sequence ID" value="NZ_CP023525.1"/>
</dbReference>
<dbReference type="PANTHER" id="PTHR32322">
    <property type="entry name" value="INNER MEMBRANE TRANSPORTER"/>
    <property type="match status" value="1"/>
</dbReference>
<feature type="transmembrane region" description="Helical" evidence="7">
    <location>
        <begin position="140"/>
        <end position="159"/>
    </location>
</feature>
<feature type="transmembrane region" description="Helical" evidence="7">
    <location>
        <begin position="199"/>
        <end position="218"/>
    </location>
</feature>
<dbReference type="SUPFAM" id="SSF103481">
    <property type="entry name" value="Multidrug resistance efflux transporter EmrE"/>
    <property type="match status" value="2"/>
</dbReference>
<feature type="transmembrane region" description="Helical" evidence="7">
    <location>
        <begin position="165"/>
        <end position="187"/>
    </location>
</feature>
<protein>
    <submittedName>
        <fullName evidence="9">EamA/RhaT family transporter</fullName>
    </submittedName>
    <submittedName>
        <fullName evidence="10">Probable amino-acid metabolite efflux pump</fullName>
    </submittedName>
</protein>
<gene>
    <name evidence="10" type="primary">eamA_1</name>
    <name evidence="9" type="ORF">CO704_19060</name>
    <name evidence="10" type="ORF">NCTC12120_01127</name>
</gene>
<dbReference type="InterPro" id="IPR037185">
    <property type="entry name" value="EmrE-like"/>
</dbReference>
<dbReference type="AlphaFoldDB" id="A0A291E2J0"/>
<evidence type="ECO:0000313" key="10">
    <source>
        <dbReference type="EMBL" id="SQA97308.1"/>
    </source>
</evidence>
<dbReference type="InterPro" id="IPR000620">
    <property type="entry name" value="EamA_dom"/>
</dbReference>
<organism evidence="9 11">
    <name type="scientific">Cedecea neteri</name>
    <dbReference type="NCBI Taxonomy" id="158822"/>
    <lineage>
        <taxon>Bacteria</taxon>
        <taxon>Pseudomonadati</taxon>
        <taxon>Pseudomonadota</taxon>
        <taxon>Gammaproteobacteria</taxon>
        <taxon>Enterobacterales</taxon>
        <taxon>Enterobacteriaceae</taxon>
        <taxon>Cedecea</taxon>
    </lineage>
</organism>
<keyword evidence="4 7" id="KW-0812">Transmembrane</keyword>
<dbReference type="Proteomes" id="UP000251197">
    <property type="component" value="Unassembled WGS sequence"/>
</dbReference>
<comment type="subcellular location">
    <subcellularLocation>
        <location evidence="1">Cell membrane</location>
        <topology evidence="1">Multi-pass membrane protein</topology>
    </subcellularLocation>
</comment>
<name>A0A291E2J0_9ENTR</name>